<reference evidence="2 3" key="1">
    <citation type="journal article" date="2023" name="J. Hered.">
        <title>Chromosome-level genome of the wood stork (Mycteria americana) provides insight into avian chromosome evolution.</title>
        <authorList>
            <person name="Flamio R. Jr."/>
            <person name="Ramstad K.M."/>
        </authorList>
    </citation>
    <scope>NUCLEOTIDE SEQUENCE [LARGE SCALE GENOMIC DNA]</scope>
    <source>
        <strain evidence="2">JAX WOST 10</strain>
    </source>
</reference>
<name>A0AAN7PRF6_MYCAM</name>
<accession>A0AAN7PRF6</accession>
<protein>
    <submittedName>
        <fullName evidence="2">Uncharacterized protein</fullName>
    </submittedName>
</protein>
<keyword evidence="3" id="KW-1185">Reference proteome</keyword>
<organism evidence="2 3">
    <name type="scientific">Mycteria americana</name>
    <name type="common">Wood stork</name>
    <dbReference type="NCBI Taxonomy" id="33587"/>
    <lineage>
        <taxon>Eukaryota</taxon>
        <taxon>Metazoa</taxon>
        <taxon>Chordata</taxon>
        <taxon>Craniata</taxon>
        <taxon>Vertebrata</taxon>
        <taxon>Euteleostomi</taxon>
        <taxon>Archelosauria</taxon>
        <taxon>Archosauria</taxon>
        <taxon>Dinosauria</taxon>
        <taxon>Saurischia</taxon>
        <taxon>Theropoda</taxon>
        <taxon>Coelurosauria</taxon>
        <taxon>Aves</taxon>
        <taxon>Neognathae</taxon>
        <taxon>Neoaves</taxon>
        <taxon>Aequornithes</taxon>
        <taxon>Ciconiiformes</taxon>
        <taxon>Ciconiidae</taxon>
        <taxon>Mycteria</taxon>
    </lineage>
</organism>
<feature type="region of interest" description="Disordered" evidence="1">
    <location>
        <begin position="374"/>
        <end position="400"/>
    </location>
</feature>
<feature type="region of interest" description="Disordered" evidence="1">
    <location>
        <begin position="295"/>
        <end position="316"/>
    </location>
</feature>
<dbReference type="EMBL" id="JAUNZN010000002">
    <property type="protein sequence ID" value="KAK4827196.1"/>
    <property type="molecule type" value="Genomic_DNA"/>
</dbReference>
<dbReference type="AlphaFoldDB" id="A0AAN7PRF6"/>
<evidence type="ECO:0000256" key="1">
    <source>
        <dbReference type="SAM" id="MobiDB-lite"/>
    </source>
</evidence>
<sequence length="400" mass="43729">MERGIPYLIYDDLDNKQLSKDPDEVKRGVPSSYHFCGPPLDPIQQVHVLPVLRAPELDTVLQVGSHQSRVEGWNHFPRPAGHASFDAAQDTVGLLGCECTLLAPVQLFVHQYPQVLFHRAALNHIIPQPVLELRIAPTQVQDPTLGLVEPHEVHTDPLPQLVQVPLDDTLSFWHVSCTTQLGVICKLAEGALDLAVNVIDDNIEQHWSQETQITATCWGLAHAYRALFHTIQNPQGEEKVPGSDDKTTGTVATPIPATGAVATPALATGTAAEPENQPMLLSVVPIHKKKYTRKSAHLVRDEDEPGPSQEQEEEEAETINVVVTTLSLSELREMQKDFCPRVGEHIVTWLLQCWDNRASGLELEGREAKQLGSLSREGGIDKVIGKGAQAPASGGDSCQA</sequence>
<proteinExistence type="predicted"/>
<evidence type="ECO:0000313" key="3">
    <source>
        <dbReference type="Proteomes" id="UP001333110"/>
    </source>
</evidence>
<feature type="compositionally biased region" description="Acidic residues" evidence="1">
    <location>
        <begin position="301"/>
        <end position="316"/>
    </location>
</feature>
<dbReference type="Proteomes" id="UP001333110">
    <property type="component" value="Unassembled WGS sequence"/>
</dbReference>
<gene>
    <name evidence="2" type="ORF">QYF61_015224</name>
</gene>
<evidence type="ECO:0000313" key="2">
    <source>
        <dbReference type="EMBL" id="KAK4827196.1"/>
    </source>
</evidence>
<comment type="caution">
    <text evidence="2">The sequence shown here is derived from an EMBL/GenBank/DDBJ whole genome shotgun (WGS) entry which is preliminary data.</text>
</comment>